<evidence type="ECO:0000256" key="1">
    <source>
        <dbReference type="ARBA" id="ARBA00022598"/>
    </source>
</evidence>
<feature type="domain" description="Aminoacyl-transfer RNA synthetases class-II family profile" evidence="10">
    <location>
        <begin position="128"/>
        <end position="398"/>
    </location>
</feature>
<dbReference type="GO" id="GO:0005524">
    <property type="term" value="F:ATP binding"/>
    <property type="evidence" value="ECO:0007669"/>
    <property type="project" value="UniProtKB-UniRule"/>
</dbReference>
<dbReference type="SUPFAM" id="SSF46589">
    <property type="entry name" value="tRNA-binding arm"/>
    <property type="match status" value="1"/>
</dbReference>
<keyword evidence="6" id="KW-0963">Cytoplasm</keyword>
<gene>
    <name evidence="6" type="primary">serS</name>
    <name evidence="11" type="ORF">ENR01_02380</name>
</gene>
<dbReference type="InterPro" id="IPR045864">
    <property type="entry name" value="aa-tRNA-synth_II/BPL/LPL"/>
</dbReference>
<feature type="binding site" evidence="6 8">
    <location>
        <begin position="251"/>
        <end position="253"/>
    </location>
    <ligand>
        <name>ATP</name>
        <dbReference type="ChEBI" id="CHEBI:30616"/>
    </ligand>
</feature>
<comment type="catalytic activity">
    <reaction evidence="6">
        <text>tRNA(Ser) + L-serine + ATP = L-seryl-tRNA(Ser) + AMP + diphosphate + H(+)</text>
        <dbReference type="Rhea" id="RHEA:12292"/>
        <dbReference type="Rhea" id="RHEA-COMP:9669"/>
        <dbReference type="Rhea" id="RHEA-COMP:9703"/>
        <dbReference type="ChEBI" id="CHEBI:15378"/>
        <dbReference type="ChEBI" id="CHEBI:30616"/>
        <dbReference type="ChEBI" id="CHEBI:33019"/>
        <dbReference type="ChEBI" id="CHEBI:33384"/>
        <dbReference type="ChEBI" id="CHEBI:78442"/>
        <dbReference type="ChEBI" id="CHEBI:78533"/>
        <dbReference type="ChEBI" id="CHEBI:456215"/>
        <dbReference type="EC" id="6.1.1.11"/>
    </reaction>
</comment>
<feature type="binding site" evidence="7">
    <location>
        <position position="371"/>
    </location>
    <ligand>
        <name>L-serine</name>
        <dbReference type="ChEBI" id="CHEBI:33384"/>
    </ligand>
</feature>
<feature type="binding site" evidence="6 7">
    <location>
        <position position="274"/>
    </location>
    <ligand>
        <name>L-serine</name>
        <dbReference type="ChEBI" id="CHEBI:33384"/>
    </ligand>
</feature>
<proteinExistence type="inferred from homology"/>
<feature type="coiled-coil region" evidence="9">
    <location>
        <begin position="66"/>
        <end position="93"/>
    </location>
</feature>
<dbReference type="CDD" id="cd00770">
    <property type="entry name" value="SerRS_core"/>
    <property type="match status" value="1"/>
</dbReference>
<comment type="domain">
    <text evidence="6">Consists of two distinct domains, a catalytic core and a N-terminal extension that is involved in tRNA binding.</text>
</comment>
<feature type="binding site" evidence="7">
    <location>
        <position position="220"/>
    </location>
    <ligand>
        <name>L-serine</name>
        <dbReference type="ChEBI" id="CHEBI:33384"/>
    </ligand>
</feature>
<dbReference type="EMBL" id="DSPJ01000064">
    <property type="protein sequence ID" value="HEX61979.1"/>
    <property type="molecule type" value="Genomic_DNA"/>
</dbReference>
<evidence type="ECO:0000256" key="2">
    <source>
        <dbReference type="ARBA" id="ARBA00022741"/>
    </source>
</evidence>
<feature type="binding site" evidence="6">
    <location>
        <position position="373"/>
    </location>
    <ligand>
        <name>L-serine</name>
        <dbReference type="ChEBI" id="CHEBI:33384"/>
    </ligand>
</feature>
<dbReference type="InterPro" id="IPR042103">
    <property type="entry name" value="SerRS_1_N_sf"/>
</dbReference>
<evidence type="ECO:0000256" key="9">
    <source>
        <dbReference type="SAM" id="Coils"/>
    </source>
</evidence>
<organism evidence="11">
    <name type="scientific">candidate division WWE3 bacterium</name>
    <dbReference type="NCBI Taxonomy" id="2053526"/>
    <lineage>
        <taxon>Bacteria</taxon>
        <taxon>Katanobacteria</taxon>
    </lineage>
</organism>
<feature type="binding site" evidence="7">
    <location>
        <position position="251"/>
    </location>
    <ligand>
        <name>L-serine</name>
        <dbReference type="ChEBI" id="CHEBI:33384"/>
    </ligand>
</feature>
<feature type="binding site" evidence="6">
    <location>
        <begin position="220"/>
        <end position="222"/>
    </location>
    <ligand>
        <name>L-serine</name>
        <dbReference type="ChEBI" id="CHEBI:33384"/>
    </ligand>
</feature>
<comment type="similarity">
    <text evidence="6">Belongs to the class-II aminoacyl-tRNA synthetase family. Type-1 seryl-tRNA synthetase subfamily.</text>
</comment>
<feature type="binding site" evidence="8">
    <location>
        <begin position="267"/>
        <end position="270"/>
    </location>
    <ligand>
        <name>ATP</name>
        <dbReference type="ChEBI" id="CHEBI:30616"/>
    </ligand>
</feature>
<dbReference type="GO" id="GO:0005737">
    <property type="term" value="C:cytoplasm"/>
    <property type="evidence" value="ECO:0007669"/>
    <property type="project" value="UniProtKB-SubCell"/>
</dbReference>
<comment type="caution">
    <text evidence="11">The sequence shown here is derived from an EMBL/GenBank/DDBJ whole genome shotgun (WGS) entry which is preliminary data.</text>
</comment>
<reference evidence="11" key="1">
    <citation type="journal article" date="2020" name="mSystems">
        <title>Genome- and Community-Level Interaction Insights into Carbon Utilization and Element Cycling Functions of Hydrothermarchaeota in Hydrothermal Sediment.</title>
        <authorList>
            <person name="Zhou Z."/>
            <person name="Liu Y."/>
            <person name="Xu W."/>
            <person name="Pan J."/>
            <person name="Luo Z.H."/>
            <person name="Li M."/>
        </authorList>
    </citation>
    <scope>NUCLEOTIDE SEQUENCE [LARGE SCALE GENOMIC DNA]</scope>
    <source>
        <strain evidence="11">SpSt-361</strain>
    </source>
</reference>
<dbReference type="NCBIfam" id="TIGR00414">
    <property type="entry name" value="serS"/>
    <property type="match status" value="1"/>
</dbReference>
<keyword evidence="2 6" id="KW-0547">Nucleotide-binding</keyword>
<accession>A0A831Z2W3</accession>
<dbReference type="Gene3D" id="3.30.930.10">
    <property type="entry name" value="Bira Bifunctional Protein, Domain 2"/>
    <property type="match status" value="1"/>
</dbReference>
<evidence type="ECO:0000313" key="11">
    <source>
        <dbReference type="EMBL" id="HEX61979.1"/>
    </source>
</evidence>
<dbReference type="PROSITE" id="PS50862">
    <property type="entry name" value="AA_TRNA_LIGASE_II"/>
    <property type="match status" value="1"/>
</dbReference>
<dbReference type="GO" id="GO:0006434">
    <property type="term" value="P:seryl-tRNA aminoacylation"/>
    <property type="evidence" value="ECO:0007669"/>
    <property type="project" value="UniProtKB-UniRule"/>
</dbReference>
<dbReference type="InterPro" id="IPR002317">
    <property type="entry name" value="Ser-tRNA-ligase_type_1"/>
</dbReference>
<name>A0A831Z2W3_UNCKA</name>
<dbReference type="PRINTS" id="PR00981">
    <property type="entry name" value="TRNASYNTHSER"/>
</dbReference>
<feature type="binding site" evidence="6">
    <location>
        <position position="267"/>
    </location>
    <ligand>
        <name>ATP</name>
        <dbReference type="ChEBI" id="CHEBI:30616"/>
    </ligand>
</feature>
<evidence type="ECO:0000256" key="4">
    <source>
        <dbReference type="ARBA" id="ARBA00022917"/>
    </source>
</evidence>
<dbReference type="HAMAP" id="MF_00176">
    <property type="entry name" value="Ser_tRNA_synth_type1"/>
    <property type="match status" value="1"/>
</dbReference>
<comment type="function">
    <text evidence="6">Catalyzes the attachment of serine to tRNA(Ser). Is also able to aminoacylate tRNA(Sec) with serine, to form the misacylated tRNA L-seryl-tRNA(Sec), which will be further converted into selenocysteinyl-tRNA(Sec).</text>
</comment>
<evidence type="ECO:0000259" key="10">
    <source>
        <dbReference type="PROSITE" id="PS50862"/>
    </source>
</evidence>
<comment type="subcellular location">
    <subcellularLocation>
        <location evidence="6">Cytoplasm</location>
    </subcellularLocation>
</comment>
<keyword evidence="9" id="KW-0175">Coiled coil</keyword>
<dbReference type="AlphaFoldDB" id="A0A831Z2W3"/>
<dbReference type="GO" id="GO:0004828">
    <property type="term" value="F:serine-tRNA ligase activity"/>
    <property type="evidence" value="ECO:0007669"/>
    <property type="project" value="UniProtKB-UniRule"/>
</dbReference>
<dbReference type="GO" id="GO:0016260">
    <property type="term" value="P:selenocysteine biosynthetic process"/>
    <property type="evidence" value="ECO:0007669"/>
    <property type="project" value="UniProtKB-UniRule"/>
</dbReference>
<dbReference type="Pfam" id="PF02403">
    <property type="entry name" value="Seryl_tRNA_N"/>
    <property type="match status" value="1"/>
</dbReference>
<dbReference type="InterPro" id="IPR033729">
    <property type="entry name" value="SerRS_core"/>
</dbReference>
<protein>
    <recommendedName>
        <fullName evidence="6">Serine--tRNA ligase</fullName>
        <ecNumber evidence="6">6.1.1.11</ecNumber>
    </recommendedName>
    <alternativeName>
        <fullName evidence="6">Seryl-tRNA synthetase</fullName>
        <shortName evidence="6">SerRS</shortName>
    </alternativeName>
    <alternativeName>
        <fullName evidence="6">Seryl-tRNA(Ser/Sec) synthetase</fullName>
    </alternativeName>
</protein>
<keyword evidence="5 6" id="KW-0030">Aminoacyl-tRNA synthetase</keyword>
<comment type="subunit">
    <text evidence="6">Homodimer. The tRNA molecule binds across the dimer.</text>
</comment>
<dbReference type="InterPro" id="IPR002314">
    <property type="entry name" value="aa-tRNA-synt_IIb"/>
</dbReference>
<evidence type="ECO:0000256" key="3">
    <source>
        <dbReference type="ARBA" id="ARBA00022840"/>
    </source>
</evidence>
<feature type="site" description="Important for serine binding" evidence="7">
    <location>
        <position position="373"/>
    </location>
</feature>
<keyword evidence="4 6" id="KW-0648">Protein biosynthesis</keyword>
<evidence type="ECO:0000256" key="5">
    <source>
        <dbReference type="ARBA" id="ARBA00023146"/>
    </source>
</evidence>
<dbReference type="InterPro" id="IPR015866">
    <property type="entry name" value="Ser-tRNA-synth_1_N"/>
</dbReference>
<comment type="catalytic activity">
    <reaction evidence="6">
        <text>tRNA(Sec) + L-serine + ATP = L-seryl-tRNA(Sec) + AMP + diphosphate + H(+)</text>
        <dbReference type="Rhea" id="RHEA:42580"/>
        <dbReference type="Rhea" id="RHEA-COMP:9742"/>
        <dbReference type="Rhea" id="RHEA-COMP:10128"/>
        <dbReference type="ChEBI" id="CHEBI:15378"/>
        <dbReference type="ChEBI" id="CHEBI:30616"/>
        <dbReference type="ChEBI" id="CHEBI:33019"/>
        <dbReference type="ChEBI" id="CHEBI:33384"/>
        <dbReference type="ChEBI" id="CHEBI:78442"/>
        <dbReference type="ChEBI" id="CHEBI:78533"/>
        <dbReference type="ChEBI" id="CHEBI:456215"/>
        <dbReference type="EC" id="6.1.1.11"/>
    </reaction>
</comment>
<evidence type="ECO:0000256" key="7">
    <source>
        <dbReference type="PIRSR" id="PIRSR001529-1"/>
    </source>
</evidence>
<keyword evidence="1 6" id="KW-0436">Ligase</keyword>
<dbReference type="Pfam" id="PF00587">
    <property type="entry name" value="tRNA-synt_2b"/>
    <property type="match status" value="1"/>
</dbReference>
<evidence type="ECO:0000256" key="6">
    <source>
        <dbReference type="HAMAP-Rule" id="MF_00176"/>
    </source>
</evidence>
<dbReference type="SUPFAM" id="SSF55681">
    <property type="entry name" value="Class II aaRS and biotin synthetases"/>
    <property type="match status" value="1"/>
</dbReference>
<dbReference type="EC" id="6.1.1.11" evidence="6"/>
<dbReference type="PIRSF" id="PIRSF001529">
    <property type="entry name" value="Ser-tRNA-synth_IIa"/>
    <property type="match status" value="1"/>
</dbReference>
<dbReference type="InterPro" id="IPR010978">
    <property type="entry name" value="tRNA-bd_arm"/>
</dbReference>
<comment type="pathway">
    <text evidence="6">Aminoacyl-tRNA biosynthesis; selenocysteinyl-tRNA(Sec) biosynthesis; L-seryl-tRNA(Sec) from L-serine and tRNA(Sec): step 1/1.</text>
</comment>
<feature type="binding site" evidence="6 8">
    <location>
        <begin position="338"/>
        <end position="341"/>
    </location>
    <ligand>
        <name>ATP</name>
        <dbReference type="ChEBI" id="CHEBI:30616"/>
    </ligand>
</feature>
<dbReference type="InterPro" id="IPR006195">
    <property type="entry name" value="aa-tRNA-synth_II"/>
</dbReference>
<sequence>MLDSKFVLENLKEIRKTVEERGMKMDVESIPRLVQARSEILAQVEERRAERNQISKKPSKKNIQRGSEIKAELKNLEPQLKNLEEQLEKILWQIPNLIHPKTPRGFEEKDNKIVRADEPPKLSFKPLSHEQLAEKLDLVDFEAGSRVAGAKFYYLKNEAVLLEFALIKYAFDSLLKEGFIPFITPDLAREEVIGGIGFVPRGPESNIYNVEGEDLGLVATSEIPLGGYHAGQILEERVLPLKYVGFSHCFRREAGSYGQYSKGLYRVHQFSKVEMFLFCRPSESDRLHEYLLGLEEKIFHGLRIPYRVVDIRAGDLGAAAYRKFDLEAWMPGRGEWGEITSTSNTTDYQARRLNIKYRGSGGTTEFVHTLNGTAIATSRALIAILENYQKEDGSVEVPKVLIPYVGKKVIRPA</sequence>
<evidence type="ECO:0000256" key="8">
    <source>
        <dbReference type="PIRSR" id="PIRSR001529-2"/>
    </source>
</evidence>
<dbReference type="Gene3D" id="1.10.287.40">
    <property type="entry name" value="Serine-tRNA synthetase, tRNA binding domain"/>
    <property type="match status" value="1"/>
</dbReference>
<dbReference type="UniPathway" id="UPA00906">
    <property type="reaction ID" value="UER00895"/>
</dbReference>
<keyword evidence="3 6" id="KW-0067">ATP-binding</keyword>
<dbReference type="PANTHER" id="PTHR11778">
    <property type="entry name" value="SERYL-TRNA SYNTHETASE"/>
    <property type="match status" value="1"/>
</dbReference>